<accession>A0A0F6VYR7</accession>
<dbReference type="PROSITE" id="PS51257">
    <property type="entry name" value="PROKAR_LIPOPROTEIN"/>
    <property type="match status" value="1"/>
</dbReference>
<feature type="region of interest" description="Disordered" evidence="1">
    <location>
        <begin position="292"/>
        <end position="313"/>
    </location>
</feature>
<dbReference type="STRING" id="927083.DB32_000199"/>
<evidence type="ECO:0000256" key="1">
    <source>
        <dbReference type="SAM" id="MobiDB-lite"/>
    </source>
</evidence>
<gene>
    <name evidence="2" type="ORF">DB32_000199</name>
</gene>
<dbReference type="EMBL" id="CP011125">
    <property type="protein sequence ID" value="AKF03050.1"/>
    <property type="molecule type" value="Genomic_DNA"/>
</dbReference>
<dbReference type="Proteomes" id="UP000034883">
    <property type="component" value="Chromosome"/>
</dbReference>
<dbReference type="KEGG" id="samy:DB32_000199"/>
<evidence type="ECO:0008006" key="4">
    <source>
        <dbReference type="Google" id="ProtNLM"/>
    </source>
</evidence>
<evidence type="ECO:0000313" key="2">
    <source>
        <dbReference type="EMBL" id="AKF03050.1"/>
    </source>
</evidence>
<dbReference type="AlphaFoldDB" id="A0A0F6VYR7"/>
<keyword evidence="3" id="KW-1185">Reference proteome</keyword>
<organism evidence="2 3">
    <name type="scientific">Sandaracinus amylolyticus</name>
    <dbReference type="NCBI Taxonomy" id="927083"/>
    <lineage>
        <taxon>Bacteria</taxon>
        <taxon>Pseudomonadati</taxon>
        <taxon>Myxococcota</taxon>
        <taxon>Polyangia</taxon>
        <taxon>Polyangiales</taxon>
        <taxon>Sandaracinaceae</taxon>
        <taxon>Sandaracinus</taxon>
    </lineage>
</organism>
<proteinExistence type="predicted"/>
<sequence>MHGEDPRASVARLMRRLHTITFACLLAACGGAATSTRAEPAGTGPTYPIRFDRPLAAGASWVEHVELRSSQRESTRIGAQNVADDRTSLAIDLDARFTAHEVDARGRPTRLAVTVQRFVVDAGQGPVTPAIPGELIVTRSGDGAITSAAGALDPQTIEWLGEVLTISEPHGTGDDPVFGTSEPQHVGATWGIDTALAASGLAAIGVVVRHDHLGGQTRLVERAQVRGVDCLVLRAELSARQLEMPGLPPGARVERADMRAAVETALPLDLERPSQRQRTELRMRIELSVPTEAGTATVRLDGEQLETRERIDG</sequence>
<protein>
    <recommendedName>
        <fullName evidence="4">Lipoprotein</fullName>
    </recommendedName>
</protein>
<name>A0A0F6VYR7_9BACT</name>
<evidence type="ECO:0000313" key="3">
    <source>
        <dbReference type="Proteomes" id="UP000034883"/>
    </source>
</evidence>
<reference evidence="2 3" key="1">
    <citation type="submission" date="2015-03" db="EMBL/GenBank/DDBJ databases">
        <title>Genome assembly of Sandaracinus amylolyticus DSM 53668.</title>
        <authorList>
            <person name="Sharma G."/>
            <person name="Subramanian S."/>
        </authorList>
    </citation>
    <scope>NUCLEOTIDE SEQUENCE [LARGE SCALE GENOMIC DNA]</scope>
    <source>
        <strain evidence="2 3">DSM 53668</strain>
    </source>
</reference>
<feature type="compositionally biased region" description="Basic and acidic residues" evidence="1">
    <location>
        <begin position="300"/>
        <end position="313"/>
    </location>
</feature>